<protein>
    <submittedName>
        <fullName evidence="1">Uncharacterized protein</fullName>
    </submittedName>
</protein>
<dbReference type="AlphaFoldDB" id="A0A6V8LT51"/>
<organism evidence="1 2">
    <name type="scientific">Fundidesulfovibrio magnetotacticus</name>
    <dbReference type="NCBI Taxonomy" id="2730080"/>
    <lineage>
        <taxon>Bacteria</taxon>
        <taxon>Pseudomonadati</taxon>
        <taxon>Thermodesulfobacteriota</taxon>
        <taxon>Desulfovibrionia</taxon>
        <taxon>Desulfovibrionales</taxon>
        <taxon>Desulfovibrionaceae</taxon>
        <taxon>Fundidesulfovibrio</taxon>
    </lineage>
</organism>
<evidence type="ECO:0000313" key="1">
    <source>
        <dbReference type="EMBL" id="GFK92817.1"/>
    </source>
</evidence>
<reference evidence="1 2" key="1">
    <citation type="submission" date="2020-04" db="EMBL/GenBank/DDBJ databases">
        <authorList>
            <consortium name="Desulfovibrio sp. FSS-1 genome sequencing consortium"/>
            <person name="Shimoshige H."/>
            <person name="Kobayashi H."/>
            <person name="Maekawa T."/>
        </authorList>
    </citation>
    <scope>NUCLEOTIDE SEQUENCE [LARGE SCALE GENOMIC DNA]</scope>
    <source>
        <strain evidence="1 2">SIID29052-01</strain>
    </source>
</reference>
<sequence length="81" mass="9501">MTLFIIWRIAMSDSHYTSLETLQHASNIENMLRLLCMIPNLQLLVKMDEEHDYPFESVEDGHYSEMLLKGNRLTIQFGLDV</sequence>
<dbReference type="Proteomes" id="UP000494245">
    <property type="component" value="Unassembled WGS sequence"/>
</dbReference>
<dbReference type="EMBL" id="BLTE01000002">
    <property type="protein sequence ID" value="GFK92817.1"/>
    <property type="molecule type" value="Genomic_DNA"/>
</dbReference>
<accession>A0A6V8LT51</accession>
<evidence type="ECO:0000313" key="2">
    <source>
        <dbReference type="Proteomes" id="UP000494245"/>
    </source>
</evidence>
<proteinExistence type="predicted"/>
<gene>
    <name evidence="1" type="ORF">NNJEOMEG_00644</name>
</gene>
<name>A0A6V8LT51_9BACT</name>
<comment type="caution">
    <text evidence="1">The sequence shown here is derived from an EMBL/GenBank/DDBJ whole genome shotgun (WGS) entry which is preliminary data.</text>
</comment>
<reference evidence="1 2" key="2">
    <citation type="submission" date="2020-05" db="EMBL/GenBank/DDBJ databases">
        <title>Draft genome sequence of Desulfovibrio sp. strainFSS-1.</title>
        <authorList>
            <person name="Shimoshige H."/>
            <person name="Kobayashi H."/>
            <person name="Maekawa T."/>
        </authorList>
    </citation>
    <scope>NUCLEOTIDE SEQUENCE [LARGE SCALE GENOMIC DNA]</scope>
    <source>
        <strain evidence="1 2">SIID29052-01</strain>
    </source>
</reference>
<keyword evidence="2" id="KW-1185">Reference proteome</keyword>